<comment type="subcellular location">
    <subcellularLocation>
        <location evidence="1">Membrane</location>
        <topology evidence="1">Single-pass membrane protein</topology>
    </subcellularLocation>
</comment>
<evidence type="ECO:0000256" key="1">
    <source>
        <dbReference type="ARBA" id="ARBA00004167"/>
    </source>
</evidence>
<name>A0ABQ8FJA7_9FUNG</name>
<dbReference type="SUPFAM" id="SSF52058">
    <property type="entry name" value="L domain-like"/>
    <property type="match status" value="1"/>
</dbReference>
<dbReference type="InterPro" id="IPR032675">
    <property type="entry name" value="LRR_dom_sf"/>
</dbReference>
<evidence type="ECO:0000256" key="2">
    <source>
        <dbReference type="ARBA" id="ARBA00022614"/>
    </source>
</evidence>
<dbReference type="Pfam" id="PF23598">
    <property type="entry name" value="LRR_14"/>
    <property type="match status" value="1"/>
</dbReference>
<dbReference type="SUPFAM" id="SSF56112">
    <property type="entry name" value="Protein kinase-like (PK-like)"/>
    <property type="match status" value="1"/>
</dbReference>
<dbReference type="PANTHER" id="PTHR48056:SF81">
    <property type="entry name" value="RECEPTOR PROTEIN-TYROSINE KINASE CEPR1"/>
    <property type="match status" value="1"/>
</dbReference>
<dbReference type="Gene3D" id="1.10.510.10">
    <property type="entry name" value="Transferase(Phosphotransferase) domain 1"/>
    <property type="match status" value="1"/>
</dbReference>
<dbReference type="InterPro" id="IPR055414">
    <property type="entry name" value="LRR_R13L4/SHOC2-like"/>
</dbReference>
<evidence type="ECO:0000256" key="3">
    <source>
        <dbReference type="ARBA" id="ARBA00022737"/>
    </source>
</evidence>
<dbReference type="InterPro" id="IPR011009">
    <property type="entry name" value="Kinase-like_dom_sf"/>
</dbReference>
<dbReference type="InterPro" id="IPR000719">
    <property type="entry name" value="Prot_kinase_dom"/>
</dbReference>
<keyword evidence="3" id="KW-0677">Repeat</keyword>
<keyword evidence="4" id="KW-0547">Nucleotide-binding</keyword>
<sequence>MLGVNNSHCSNIRHTASIARPSNTAEMLCNEIGGIFSTLPLELSQFTNIKYLIGSITCGVSSNRQGIDAFSNRLTMLFLSLKQHRPTASVDVYISDVVALISSVERFFVGHSAKNQLRQSLFTHAVSEQLETFDTIMMTLAKSMKLPIVFVEPTVHLASQLDIKDIPSTLVRLSNSGIENQFMETLSDISSFNIDIFPPDIAELLQGLLCRVADQIKQRTGRSLSERKRWSIDSGEISEALHEAVNDYRIQTRSYKAIWNGHEVVVNPIWGINNLESASLLEREADEWHSLNHPNILRMFGLCLNADIPLVVTAAIYTNLESFLKLSAGIDSTARSKYVIGISNGMKYLHTLPQPIVHGYLKAVNVLIGLQGEILISGFGLPSLNQFSPQCTDHIRWMAPERYAHDYISSPALDVFAFAMTCYEIYTGLIPFYEQPNKHIVQGWINNGERPYRHPTIPDIIWTFMQRCWSHDPLNRPKFTLICLNLSCLSTSRFDSISRPLEQLLHKTLPPLNCRPSLEIATPFREIQSGGHSTLQISPFLHSSKSSDFSQKLDFRNDGFNSSPQAEATEIARLCQDRPKNSRLDLSLFDTEGSPKCMIQSPFFHLDEIIDRTPSHSPRKTQSVQETDTTVKGSFLQNINTIGDRMKGGTIEQESTTNGIEANRQSNKILNYANIVKVSTSSNAPTSALAALTISPKCNSISPVSSASSNIGQQQQHPPVASELAIYTKEFHVLNVAFPFWIQKYSLTASKLSSRVCHTVDVWDPTCRNFAIKPSLEWHNNGNLSVIRFPLSNINRLLHSSIFRLTNLSELALHRSGLNGQIPKDICRLVNLKRLDLGANCFDGSIPKEIGLLVKLEQLSLHKNSFSDSIPKEFGSLVEMKWLRLDHNKLSGKIPKEIGNMTKLIQLCIDGNVMSRDIPAQIFEISNLREFRYDSDKSAKR</sequence>
<dbReference type="InterPro" id="IPR001245">
    <property type="entry name" value="Ser-Thr/Tyr_kinase_cat_dom"/>
</dbReference>
<protein>
    <recommendedName>
        <fullName evidence="6">Protein kinase domain-containing protein</fullName>
    </recommendedName>
</protein>
<evidence type="ECO:0000256" key="4">
    <source>
        <dbReference type="ARBA" id="ARBA00022741"/>
    </source>
</evidence>
<evidence type="ECO:0000256" key="5">
    <source>
        <dbReference type="ARBA" id="ARBA00022840"/>
    </source>
</evidence>
<dbReference type="InterPro" id="IPR050647">
    <property type="entry name" value="Plant_LRR-RLKs"/>
</dbReference>
<gene>
    <name evidence="7" type="ORF">BASA50_003139</name>
</gene>
<proteinExistence type="predicted"/>
<keyword evidence="2" id="KW-0433">Leucine-rich repeat</keyword>
<accession>A0ABQ8FJA7</accession>
<dbReference type="EMBL" id="JAFCIX010000073">
    <property type="protein sequence ID" value="KAH6599253.1"/>
    <property type="molecule type" value="Genomic_DNA"/>
</dbReference>
<evidence type="ECO:0000259" key="6">
    <source>
        <dbReference type="PROSITE" id="PS50011"/>
    </source>
</evidence>
<evidence type="ECO:0000313" key="7">
    <source>
        <dbReference type="EMBL" id="KAH6599253.1"/>
    </source>
</evidence>
<keyword evidence="8" id="KW-1185">Reference proteome</keyword>
<feature type="domain" description="Protein kinase" evidence="6">
    <location>
        <begin position="226"/>
        <end position="509"/>
    </location>
</feature>
<dbReference type="Proteomes" id="UP001648503">
    <property type="component" value="Unassembled WGS sequence"/>
</dbReference>
<reference evidence="7 8" key="1">
    <citation type="submission" date="2021-02" db="EMBL/GenBank/DDBJ databases">
        <title>Variation within the Batrachochytrium salamandrivorans European outbreak.</title>
        <authorList>
            <person name="Kelly M."/>
            <person name="Pasmans F."/>
            <person name="Shea T.P."/>
            <person name="Munoz J.F."/>
            <person name="Carranza S."/>
            <person name="Cuomo C.A."/>
            <person name="Martel A."/>
        </authorList>
    </citation>
    <scope>NUCLEOTIDE SEQUENCE [LARGE SCALE GENOMIC DNA]</scope>
    <source>
        <strain evidence="7 8">AMFP18/2</strain>
    </source>
</reference>
<keyword evidence="5" id="KW-0067">ATP-binding</keyword>
<organism evidence="7 8">
    <name type="scientific">Batrachochytrium salamandrivorans</name>
    <dbReference type="NCBI Taxonomy" id="1357716"/>
    <lineage>
        <taxon>Eukaryota</taxon>
        <taxon>Fungi</taxon>
        <taxon>Fungi incertae sedis</taxon>
        <taxon>Chytridiomycota</taxon>
        <taxon>Chytridiomycota incertae sedis</taxon>
        <taxon>Chytridiomycetes</taxon>
        <taxon>Rhizophydiales</taxon>
        <taxon>Rhizophydiales incertae sedis</taxon>
        <taxon>Batrachochytrium</taxon>
    </lineage>
</organism>
<dbReference type="PANTHER" id="PTHR48056">
    <property type="entry name" value="LRR RECEPTOR-LIKE SERINE/THREONINE-PROTEIN KINASE-RELATED"/>
    <property type="match status" value="1"/>
</dbReference>
<dbReference type="Gene3D" id="3.80.10.10">
    <property type="entry name" value="Ribonuclease Inhibitor"/>
    <property type="match status" value="1"/>
</dbReference>
<dbReference type="Pfam" id="PF07714">
    <property type="entry name" value="PK_Tyr_Ser-Thr"/>
    <property type="match status" value="1"/>
</dbReference>
<dbReference type="PROSITE" id="PS50011">
    <property type="entry name" value="PROTEIN_KINASE_DOM"/>
    <property type="match status" value="1"/>
</dbReference>
<comment type="caution">
    <text evidence="7">The sequence shown here is derived from an EMBL/GenBank/DDBJ whole genome shotgun (WGS) entry which is preliminary data.</text>
</comment>
<evidence type="ECO:0000313" key="8">
    <source>
        <dbReference type="Proteomes" id="UP001648503"/>
    </source>
</evidence>